<dbReference type="SMART" id="SM00256">
    <property type="entry name" value="FBOX"/>
    <property type="match status" value="1"/>
</dbReference>
<dbReference type="InterPro" id="IPR001810">
    <property type="entry name" value="F-box_dom"/>
</dbReference>
<dbReference type="AlphaFoldDB" id="A0A8H3GJC5"/>
<feature type="region of interest" description="Disordered" evidence="1">
    <location>
        <begin position="394"/>
        <end position="437"/>
    </location>
</feature>
<evidence type="ECO:0000313" key="3">
    <source>
        <dbReference type="EMBL" id="CAE6452406.1"/>
    </source>
</evidence>
<dbReference type="Pfam" id="PF00646">
    <property type="entry name" value="F-box"/>
    <property type="match status" value="1"/>
</dbReference>
<feature type="compositionally biased region" description="Polar residues" evidence="1">
    <location>
        <begin position="408"/>
        <end position="431"/>
    </location>
</feature>
<name>A0A8H3GJC5_9AGAM</name>
<feature type="compositionally biased region" description="Basic and acidic residues" evidence="1">
    <location>
        <begin position="14"/>
        <end position="23"/>
    </location>
</feature>
<feature type="region of interest" description="Disordered" evidence="1">
    <location>
        <begin position="1"/>
        <end position="81"/>
    </location>
</feature>
<gene>
    <name evidence="3" type="ORF">RDB_LOCUS147551</name>
</gene>
<sequence>MAGTRSSARLANAKGKEIQRIKDEEVDESTALDGVSVKAESEYDQSDDDECQSRPPRKRQRTSIKPERAQTRKKQVRGKQGGLAGLVNMPIDIFTEITAHLPPIDIISLSRANKFFRKLLMDRSAIHIWHTSMRNVRGLPPCPSDLSEPHYLALLFSKHCTMCGQAVRCRMDEILRVRLCVPCREEHLLALDNLQWELRRLVHHSGKIVPSKRRWGPESEHTLKEEAREVEQKYQELKDANDPSALTEWELQTRSVVEKRLEEATAIRDFLDIIENDREHEIRDMKRERRRNIEDRLIKLGWTKEDMQFSFMSPKRKEWYSLVEQAKPLTERIWSNIQPKLIPILEYNREARLKKELSDRQSARRMGLVQLLNDIKKNQAPILDISVRAPTHIQGSSTSELSGDSSAAGPSNSAELQSENAPQSTPASGGSDSVAEPPAHTVFRDIFPDIVDALEWPMVKALHEADTSVSQMIQSFAEHKSEIEASIVDWKVDIHARMAEMLRKDEDVGGESLTSHLIVRKDDSDPFQNLSDDLKLLLRADSLFTSTQPNTQKNMITSYDMAIAKSGYRFAFRDGMMSRPYKPPVELTRIRVYTEARRAARIILASMGLENACAAELRSVGRVYACARCHDSGLKTWEELVSHFVEAKEVVARVHEHADKLEALELTYRDVHDPEAFLERPLVKYTPEQSGVVIPIRTCSICSKDPIIHDVRGTEAKIIEHLQDVHDIAEPKFGTHYSNCNQLGPYGFSAPFHFDLDIDPILFHGFMDSESDMGMDIDGLWDDDLW</sequence>
<feature type="compositionally biased region" description="Low complexity" evidence="1">
    <location>
        <begin position="396"/>
        <end position="406"/>
    </location>
</feature>
<dbReference type="SUPFAM" id="SSF81383">
    <property type="entry name" value="F-box domain"/>
    <property type="match status" value="1"/>
</dbReference>
<dbReference type="EMBL" id="CAJMWS010000578">
    <property type="protein sequence ID" value="CAE6452406.1"/>
    <property type="molecule type" value="Genomic_DNA"/>
</dbReference>
<evidence type="ECO:0000256" key="1">
    <source>
        <dbReference type="SAM" id="MobiDB-lite"/>
    </source>
</evidence>
<dbReference type="PROSITE" id="PS50181">
    <property type="entry name" value="FBOX"/>
    <property type="match status" value="1"/>
</dbReference>
<proteinExistence type="predicted"/>
<evidence type="ECO:0000259" key="2">
    <source>
        <dbReference type="PROSITE" id="PS50181"/>
    </source>
</evidence>
<accession>A0A8H3GJC5</accession>
<dbReference type="InterPro" id="IPR036047">
    <property type="entry name" value="F-box-like_dom_sf"/>
</dbReference>
<comment type="caution">
    <text evidence="3">The sequence shown here is derived from an EMBL/GenBank/DDBJ whole genome shotgun (WGS) entry which is preliminary data.</text>
</comment>
<feature type="domain" description="F-box" evidence="2">
    <location>
        <begin position="83"/>
        <end position="132"/>
    </location>
</feature>
<evidence type="ECO:0000313" key="4">
    <source>
        <dbReference type="Proteomes" id="UP000663846"/>
    </source>
</evidence>
<reference evidence="3" key="1">
    <citation type="submission" date="2021-01" db="EMBL/GenBank/DDBJ databases">
        <authorList>
            <person name="Kaushik A."/>
        </authorList>
    </citation>
    <scope>NUCLEOTIDE SEQUENCE</scope>
    <source>
        <strain evidence="3">AG1-1C</strain>
    </source>
</reference>
<dbReference type="Proteomes" id="UP000663846">
    <property type="component" value="Unassembled WGS sequence"/>
</dbReference>
<protein>
    <recommendedName>
        <fullName evidence="2">F-box domain-containing protein</fullName>
    </recommendedName>
</protein>
<organism evidence="3 4">
    <name type="scientific">Rhizoctonia solani</name>
    <dbReference type="NCBI Taxonomy" id="456999"/>
    <lineage>
        <taxon>Eukaryota</taxon>
        <taxon>Fungi</taxon>
        <taxon>Dikarya</taxon>
        <taxon>Basidiomycota</taxon>
        <taxon>Agaricomycotina</taxon>
        <taxon>Agaricomycetes</taxon>
        <taxon>Cantharellales</taxon>
        <taxon>Ceratobasidiaceae</taxon>
        <taxon>Rhizoctonia</taxon>
    </lineage>
</organism>